<protein>
    <recommendedName>
        <fullName evidence="11">Probable nicotinate-nucleotide adenylyltransferase</fullName>
        <ecNumber evidence="11">2.7.7.18</ecNumber>
    </recommendedName>
    <alternativeName>
        <fullName evidence="11">Deamido-NAD(+) diphosphorylase</fullName>
    </alternativeName>
    <alternativeName>
        <fullName evidence="11">Deamido-NAD(+) pyrophosphorylase</fullName>
    </alternativeName>
    <alternativeName>
        <fullName evidence="11">Nicotinate mononucleotide adenylyltransferase</fullName>
        <shortName evidence="11">NaMN adenylyltransferase</shortName>
    </alternativeName>
</protein>
<comment type="catalytic activity">
    <reaction evidence="10 11">
        <text>nicotinate beta-D-ribonucleotide + ATP + H(+) = deamido-NAD(+) + diphosphate</text>
        <dbReference type="Rhea" id="RHEA:22860"/>
        <dbReference type="ChEBI" id="CHEBI:15378"/>
        <dbReference type="ChEBI" id="CHEBI:30616"/>
        <dbReference type="ChEBI" id="CHEBI:33019"/>
        <dbReference type="ChEBI" id="CHEBI:57502"/>
        <dbReference type="ChEBI" id="CHEBI:58437"/>
        <dbReference type="EC" id="2.7.7.18"/>
    </reaction>
</comment>
<dbReference type="PANTHER" id="PTHR39321">
    <property type="entry name" value="NICOTINATE-NUCLEOTIDE ADENYLYLTRANSFERASE-RELATED"/>
    <property type="match status" value="1"/>
</dbReference>
<dbReference type="PANTHER" id="PTHR39321:SF3">
    <property type="entry name" value="PHOSPHOPANTETHEINE ADENYLYLTRANSFERASE"/>
    <property type="match status" value="1"/>
</dbReference>
<evidence type="ECO:0000256" key="4">
    <source>
        <dbReference type="ARBA" id="ARBA00022642"/>
    </source>
</evidence>
<organism evidence="13 14">
    <name type="scientific">Pistricoccus aurantiacus</name>
    <dbReference type="NCBI Taxonomy" id="1883414"/>
    <lineage>
        <taxon>Bacteria</taxon>
        <taxon>Pseudomonadati</taxon>
        <taxon>Pseudomonadota</taxon>
        <taxon>Gammaproteobacteria</taxon>
        <taxon>Oceanospirillales</taxon>
        <taxon>Halomonadaceae</taxon>
        <taxon>Pistricoccus</taxon>
    </lineage>
</organism>
<dbReference type="InterPro" id="IPR005248">
    <property type="entry name" value="NadD/NMNAT"/>
</dbReference>
<dbReference type="Gene3D" id="3.40.50.620">
    <property type="entry name" value="HUPs"/>
    <property type="match status" value="1"/>
</dbReference>
<evidence type="ECO:0000313" key="14">
    <source>
        <dbReference type="Proteomes" id="UP000321272"/>
    </source>
</evidence>
<accession>A0A5B8SWE4</accession>
<evidence type="ECO:0000256" key="3">
    <source>
        <dbReference type="ARBA" id="ARBA00009014"/>
    </source>
</evidence>
<keyword evidence="7 11" id="KW-0547">Nucleotide-binding</keyword>
<dbReference type="EMBL" id="CP042382">
    <property type="protein sequence ID" value="QEA40976.1"/>
    <property type="molecule type" value="Genomic_DNA"/>
</dbReference>
<dbReference type="OrthoDB" id="5295945at2"/>
<dbReference type="RefSeq" id="WP_147186237.1">
    <property type="nucleotide sequence ID" value="NZ_CP042382.1"/>
</dbReference>
<comment type="function">
    <text evidence="1 11">Catalyzes the reversible adenylation of nicotinate mononucleotide (NaMN) to nicotinic acid adenine dinucleotide (NaAD).</text>
</comment>
<dbReference type="CDD" id="cd02165">
    <property type="entry name" value="NMNAT"/>
    <property type="match status" value="1"/>
</dbReference>
<dbReference type="KEGG" id="paur:FGL86_15320"/>
<keyword evidence="9 11" id="KW-0520">NAD</keyword>
<dbReference type="AlphaFoldDB" id="A0A5B8SWE4"/>
<comment type="similarity">
    <text evidence="3 11">Belongs to the NadD family.</text>
</comment>
<evidence type="ECO:0000256" key="10">
    <source>
        <dbReference type="ARBA" id="ARBA00048721"/>
    </source>
</evidence>
<keyword evidence="4 11" id="KW-0662">Pyridine nucleotide biosynthesis</keyword>
<feature type="domain" description="Cytidyltransferase-like" evidence="12">
    <location>
        <begin position="1"/>
        <end position="180"/>
    </location>
</feature>
<reference evidence="13 14" key="1">
    <citation type="submission" date="2019-06" db="EMBL/GenBank/DDBJ databases">
        <title>Genome analyses of bacteria isolated from kimchi.</title>
        <authorList>
            <person name="Lee S."/>
            <person name="Ahn S."/>
            <person name="Roh S."/>
        </authorList>
    </citation>
    <scope>NUCLEOTIDE SEQUENCE [LARGE SCALE GENOMIC DNA]</scope>
    <source>
        <strain evidence="13 14">CBA4606</strain>
    </source>
</reference>
<dbReference type="Proteomes" id="UP000321272">
    <property type="component" value="Chromosome"/>
</dbReference>
<keyword evidence="6 11" id="KW-0548">Nucleotidyltransferase</keyword>
<dbReference type="NCBIfam" id="NF000839">
    <property type="entry name" value="PRK00071.1-1"/>
    <property type="match status" value="1"/>
</dbReference>
<dbReference type="GO" id="GO:0009435">
    <property type="term" value="P:NAD+ biosynthetic process"/>
    <property type="evidence" value="ECO:0007669"/>
    <property type="project" value="UniProtKB-UniRule"/>
</dbReference>
<dbReference type="GO" id="GO:0005524">
    <property type="term" value="F:ATP binding"/>
    <property type="evidence" value="ECO:0007669"/>
    <property type="project" value="UniProtKB-KW"/>
</dbReference>
<dbReference type="InterPro" id="IPR004821">
    <property type="entry name" value="Cyt_trans-like"/>
</dbReference>
<dbReference type="GO" id="GO:0004515">
    <property type="term" value="F:nicotinate-nucleotide adenylyltransferase activity"/>
    <property type="evidence" value="ECO:0007669"/>
    <property type="project" value="UniProtKB-UniRule"/>
</dbReference>
<evidence type="ECO:0000256" key="7">
    <source>
        <dbReference type="ARBA" id="ARBA00022741"/>
    </source>
</evidence>
<keyword evidence="8 11" id="KW-0067">ATP-binding</keyword>
<evidence type="ECO:0000256" key="8">
    <source>
        <dbReference type="ARBA" id="ARBA00022840"/>
    </source>
</evidence>
<evidence type="ECO:0000313" key="13">
    <source>
        <dbReference type="EMBL" id="QEA40976.1"/>
    </source>
</evidence>
<sequence>MFGGTFDPVHHGHLRSAVELSEALGLDRLHMIPAHVPPHREAPGVSSDQRLSMLRLGVEGAPGLVADDRELRREGPSYSVDTLASLREEYGPRARLIMMLGHDAFLSLHRWYQPQRLFELAHLVVVDRPDHEDELPQAVRALVEGREARSGDELMQSPRGGWLRLALPSRLAISATHIRQCLLEERSVRYLLPLSVIEHIQMQGLYSGLRHCAVQRR</sequence>
<dbReference type="NCBIfam" id="TIGR00482">
    <property type="entry name" value="nicotinate (nicotinamide) nucleotide adenylyltransferase"/>
    <property type="match status" value="1"/>
</dbReference>
<evidence type="ECO:0000259" key="12">
    <source>
        <dbReference type="Pfam" id="PF01467"/>
    </source>
</evidence>
<keyword evidence="5 11" id="KW-0808">Transferase</keyword>
<evidence type="ECO:0000256" key="2">
    <source>
        <dbReference type="ARBA" id="ARBA00005019"/>
    </source>
</evidence>
<evidence type="ECO:0000256" key="6">
    <source>
        <dbReference type="ARBA" id="ARBA00022695"/>
    </source>
</evidence>
<dbReference type="SUPFAM" id="SSF52374">
    <property type="entry name" value="Nucleotidylyl transferase"/>
    <property type="match status" value="1"/>
</dbReference>
<dbReference type="InterPro" id="IPR014729">
    <property type="entry name" value="Rossmann-like_a/b/a_fold"/>
</dbReference>
<evidence type="ECO:0000256" key="9">
    <source>
        <dbReference type="ARBA" id="ARBA00023027"/>
    </source>
</evidence>
<gene>
    <name evidence="11 13" type="primary">nadD</name>
    <name evidence="13" type="ORF">FGL86_15320</name>
</gene>
<name>A0A5B8SWE4_9GAMM</name>
<proteinExistence type="inferred from homology"/>
<evidence type="ECO:0000256" key="5">
    <source>
        <dbReference type="ARBA" id="ARBA00022679"/>
    </source>
</evidence>
<evidence type="ECO:0000256" key="11">
    <source>
        <dbReference type="HAMAP-Rule" id="MF_00244"/>
    </source>
</evidence>
<dbReference type="NCBIfam" id="TIGR00125">
    <property type="entry name" value="cyt_tran_rel"/>
    <property type="match status" value="1"/>
</dbReference>
<dbReference type="UniPathway" id="UPA00253">
    <property type="reaction ID" value="UER00332"/>
</dbReference>
<keyword evidence="14" id="KW-1185">Reference proteome</keyword>
<dbReference type="EC" id="2.7.7.18" evidence="11"/>
<dbReference type="Pfam" id="PF01467">
    <property type="entry name" value="CTP_transf_like"/>
    <property type="match status" value="1"/>
</dbReference>
<comment type="pathway">
    <text evidence="2 11">Cofactor biosynthesis; NAD(+) biosynthesis; deamido-NAD(+) from nicotinate D-ribonucleotide: step 1/1.</text>
</comment>
<evidence type="ECO:0000256" key="1">
    <source>
        <dbReference type="ARBA" id="ARBA00002324"/>
    </source>
</evidence>
<dbReference type="HAMAP" id="MF_00244">
    <property type="entry name" value="NaMN_adenylyltr"/>
    <property type="match status" value="1"/>
</dbReference>